<evidence type="ECO:0000313" key="4">
    <source>
        <dbReference type="Proteomes" id="UP001241110"/>
    </source>
</evidence>
<dbReference type="AlphaFoldDB" id="A0AAE3QGR5"/>
<organism evidence="3 4">
    <name type="scientific">Xanthocytophaga flava</name>
    <dbReference type="NCBI Taxonomy" id="3048013"/>
    <lineage>
        <taxon>Bacteria</taxon>
        <taxon>Pseudomonadati</taxon>
        <taxon>Bacteroidota</taxon>
        <taxon>Cytophagia</taxon>
        <taxon>Cytophagales</taxon>
        <taxon>Rhodocytophagaceae</taxon>
        <taxon>Xanthocytophaga</taxon>
    </lineage>
</organism>
<dbReference type="GO" id="GO:0016539">
    <property type="term" value="P:intein-mediated protein splicing"/>
    <property type="evidence" value="ECO:0007669"/>
    <property type="project" value="InterPro"/>
</dbReference>
<dbReference type="InterPro" id="IPR006141">
    <property type="entry name" value="Intein_N"/>
</dbReference>
<evidence type="ECO:0000259" key="2">
    <source>
        <dbReference type="SMART" id="SM00306"/>
    </source>
</evidence>
<dbReference type="Proteomes" id="UP001241110">
    <property type="component" value="Unassembled WGS sequence"/>
</dbReference>
<evidence type="ECO:0000256" key="1">
    <source>
        <dbReference type="SAM" id="SignalP"/>
    </source>
</evidence>
<feature type="chain" id="PRO_5041938956" description="Hint domain-containing protein" evidence="1">
    <location>
        <begin position="28"/>
        <end position="333"/>
    </location>
</feature>
<name>A0AAE3QGR5_9BACT</name>
<proteinExistence type="predicted"/>
<keyword evidence="1" id="KW-0732">Signal</keyword>
<reference evidence="3" key="1">
    <citation type="submission" date="2023-05" db="EMBL/GenBank/DDBJ databases">
        <authorList>
            <person name="Zhang X."/>
        </authorList>
    </citation>
    <scope>NUCLEOTIDE SEQUENCE</scope>
    <source>
        <strain evidence="3">YF14B1</strain>
    </source>
</reference>
<dbReference type="SMART" id="SM00306">
    <property type="entry name" value="HintN"/>
    <property type="match status" value="1"/>
</dbReference>
<sequence>MMKHSLYTSVRSILCLCFFLTLLSATAQSEKSRALTLDEYKKAKTFEIKDLESETYVKFENAYVLDRFEMKPPYVFKYSDGIERRVYLYRLLDNKSKQSLGMVAIYYTPGNGKKFNVCIPSPESDKNVWALYIDDLKEYNKAESAFGSAFAYVMSREMSTLATGSSGASTTGNKTDYDVCFPANALVTLANGQTKQISEIKVGEAIASYNKEANKLETAIVQEIQIHEGKGYPVQTLFAANETVTASTQQHVSQITKIQATPNHPVLTQSGRKAINEIQSGDSIYVFDSATGEFITFKVYTPFTHSEETATKVYNLVTDKGNYLINGATVLDK</sequence>
<dbReference type="InterPro" id="IPR003587">
    <property type="entry name" value="Hint_dom_N"/>
</dbReference>
<accession>A0AAE3QGR5</accession>
<feature type="signal peptide" evidence="1">
    <location>
        <begin position="1"/>
        <end position="27"/>
    </location>
</feature>
<dbReference type="InterPro" id="IPR036844">
    <property type="entry name" value="Hint_dom_sf"/>
</dbReference>
<protein>
    <recommendedName>
        <fullName evidence="2">Hint domain-containing protein</fullName>
    </recommendedName>
</protein>
<dbReference type="PROSITE" id="PS50817">
    <property type="entry name" value="INTEIN_N_TER"/>
    <property type="match status" value="1"/>
</dbReference>
<dbReference type="EMBL" id="JASJOS010000001">
    <property type="protein sequence ID" value="MDJ1479082.1"/>
    <property type="molecule type" value="Genomic_DNA"/>
</dbReference>
<comment type="caution">
    <text evidence="3">The sequence shown here is derived from an EMBL/GenBank/DDBJ whole genome shotgun (WGS) entry which is preliminary data.</text>
</comment>
<feature type="domain" description="Hint" evidence="2">
    <location>
        <begin position="178"/>
        <end position="288"/>
    </location>
</feature>
<evidence type="ECO:0000313" key="3">
    <source>
        <dbReference type="EMBL" id="MDJ1479082.1"/>
    </source>
</evidence>
<dbReference type="Gene3D" id="2.170.16.10">
    <property type="entry name" value="Hedgehog/Intein (Hint) domain"/>
    <property type="match status" value="1"/>
</dbReference>
<dbReference type="CDD" id="cd00081">
    <property type="entry name" value="Hint"/>
    <property type="match status" value="1"/>
</dbReference>
<dbReference type="RefSeq" id="WP_313974974.1">
    <property type="nucleotide sequence ID" value="NZ_JASJOS010000001.1"/>
</dbReference>
<gene>
    <name evidence="3" type="ORF">QNI16_01225</name>
</gene>
<dbReference type="SUPFAM" id="SSF51294">
    <property type="entry name" value="Hedgehog/intein (Hint) domain"/>
    <property type="match status" value="1"/>
</dbReference>